<gene>
    <name evidence="1" type="ORF">NYR52_02325</name>
</gene>
<dbReference type="RefSeq" id="WP_158283403.1">
    <property type="nucleotide sequence ID" value="NZ_CP103866.1"/>
</dbReference>
<sequence length="51" mass="6092">MLEGEHADYKEEIQDGYLGCFWQIMLCGEEAVEKSFLEERRCISEANEKWF</sequence>
<accession>A0ABY5U7K8</accession>
<dbReference type="Proteomes" id="UP001058650">
    <property type="component" value="Chromosome"/>
</dbReference>
<evidence type="ECO:0000313" key="2">
    <source>
        <dbReference type="Proteomes" id="UP001058650"/>
    </source>
</evidence>
<organism evidence="1 2">
    <name type="scientific">Laceyella sacchari</name>
    <name type="common">Thermoactinomyces thalpophilus</name>
    <dbReference type="NCBI Taxonomy" id="37482"/>
    <lineage>
        <taxon>Bacteria</taxon>
        <taxon>Bacillati</taxon>
        <taxon>Bacillota</taxon>
        <taxon>Bacilli</taxon>
        <taxon>Bacillales</taxon>
        <taxon>Thermoactinomycetaceae</taxon>
        <taxon>Laceyella</taxon>
    </lineage>
</organism>
<keyword evidence="2" id="KW-1185">Reference proteome</keyword>
<name>A0ABY5U7K8_LACSH</name>
<protein>
    <submittedName>
        <fullName evidence="1">Uncharacterized protein</fullName>
    </submittedName>
</protein>
<proteinExistence type="predicted"/>
<dbReference type="EMBL" id="CP103866">
    <property type="protein sequence ID" value="UWE04023.1"/>
    <property type="molecule type" value="Genomic_DNA"/>
</dbReference>
<reference evidence="1" key="1">
    <citation type="submission" date="2022-08" db="EMBL/GenBank/DDBJ databases">
        <title>The complete genome sequence of the thermophilic bacterium Laceyella sacchari FBKL4.010 reveals the basis for tetramethylpyrazine biosynthesis in Moutai-flavor Daqu.</title>
        <authorList>
            <person name="Li D."/>
            <person name="Huang W."/>
            <person name="Wang C."/>
            <person name="Qiu S."/>
        </authorList>
    </citation>
    <scope>NUCLEOTIDE SEQUENCE</scope>
    <source>
        <strain evidence="1">FBKL4.014</strain>
    </source>
</reference>
<evidence type="ECO:0000313" key="1">
    <source>
        <dbReference type="EMBL" id="UWE04023.1"/>
    </source>
</evidence>